<reference evidence="3" key="2">
    <citation type="submission" date="2023-11" db="UniProtKB">
        <authorList>
            <consortium name="WormBaseParasite"/>
        </authorList>
    </citation>
    <scope>IDENTIFICATION</scope>
</reference>
<dbReference type="AlphaFoldDB" id="A0AA85J7Z5"/>
<feature type="signal peptide" evidence="1">
    <location>
        <begin position="1"/>
        <end position="25"/>
    </location>
</feature>
<organism evidence="2 3">
    <name type="scientific">Trichobilharzia regenti</name>
    <name type="common">Nasal bird schistosome</name>
    <dbReference type="NCBI Taxonomy" id="157069"/>
    <lineage>
        <taxon>Eukaryota</taxon>
        <taxon>Metazoa</taxon>
        <taxon>Spiralia</taxon>
        <taxon>Lophotrochozoa</taxon>
        <taxon>Platyhelminthes</taxon>
        <taxon>Trematoda</taxon>
        <taxon>Digenea</taxon>
        <taxon>Strigeidida</taxon>
        <taxon>Schistosomatoidea</taxon>
        <taxon>Schistosomatidae</taxon>
        <taxon>Trichobilharzia</taxon>
    </lineage>
</organism>
<proteinExistence type="predicted"/>
<sequence>MPFEMMGFSVSQLGFVIVFITVVLSEVNGQQPAVIFNLRDYLLDIWRAFCYRMVQTWGCFLDWLSPDLGGKNSTCLARARSGSGG</sequence>
<name>A0AA85J7Z5_TRIRE</name>
<evidence type="ECO:0000313" key="3">
    <source>
        <dbReference type="WBParaSite" id="TREG1_130630.2"/>
    </source>
</evidence>
<dbReference type="Proteomes" id="UP000050795">
    <property type="component" value="Unassembled WGS sequence"/>
</dbReference>
<keyword evidence="2" id="KW-1185">Reference proteome</keyword>
<keyword evidence="1" id="KW-0732">Signal</keyword>
<feature type="chain" id="PRO_5041649745" evidence="1">
    <location>
        <begin position="26"/>
        <end position="85"/>
    </location>
</feature>
<reference evidence="2" key="1">
    <citation type="submission" date="2022-06" db="EMBL/GenBank/DDBJ databases">
        <authorList>
            <person name="Berger JAMES D."/>
            <person name="Berger JAMES D."/>
        </authorList>
    </citation>
    <scope>NUCLEOTIDE SEQUENCE [LARGE SCALE GENOMIC DNA]</scope>
</reference>
<evidence type="ECO:0000313" key="2">
    <source>
        <dbReference type="Proteomes" id="UP000050795"/>
    </source>
</evidence>
<accession>A0AA85J7Z5</accession>
<protein>
    <submittedName>
        <fullName evidence="3">Uncharacterized protein</fullName>
    </submittedName>
</protein>
<evidence type="ECO:0000256" key="1">
    <source>
        <dbReference type="SAM" id="SignalP"/>
    </source>
</evidence>
<dbReference type="WBParaSite" id="TREG1_130630.2">
    <property type="protein sequence ID" value="TREG1_130630.2"/>
    <property type="gene ID" value="TREG1_130630"/>
</dbReference>